<dbReference type="HOGENOM" id="CLU_041450_1_0_1"/>
<accession>A0A067TIP2</accession>
<dbReference type="OrthoDB" id="3018573at2759"/>
<dbReference type="AlphaFoldDB" id="A0A067TIP2"/>
<keyword evidence="3" id="KW-1185">Reference proteome</keyword>
<protein>
    <submittedName>
        <fullName evidence="2">Uncharacterized protein</fullName>
    </submittedName>
</protein>
<dbReference type="EMBL" id="KL142370">
    <property type="protein sequence ID" value="KDR82222.1"/>
    <property type="molecule type" value="Genomic_DNA"/>
</dbReference>
<dbReference type="STRING" id="685588.A0A067TIP2"/>
<evidence type="ECO:0000313" key="2">
    <source>
        <dbReference type="EMBL" id="KDR82222.1"/>
    </source>
</evidence>
<proteinExistence type="predicted"/>
<gene>
    <name evidence="2" type="ORF">GALMADRAFT_58755</name>
</gene>
<feature type="compositionally biased region" description="Low complexity" evidence="1">
    <location>
        <begin position="269"/>
        <end position="291"/>
    </location>
</feature>
<feature type="region of interest" description="Disordered" evidence="1">
    <location>
        <begin position="268"/>
        <end position="291"/>
    </location>
</feature>
<name>A0A067TIP2_GALM3</name>
<dbReference type="Proteomes" id="UP000027222">
    <property type="component" value="Unassembled WGS sequence"/>
</dbReference>
<reference evidence="3" key="1">
    <citation type="journal article" date="2014" name="Proc. Natl. Acad. Sci. U.S.A.">
        <title>Extensive sampling of basidiomycete genomes demonstrates inadequacy of the white-rot/brown-rot paradigm for wood decay fungi.</title>
        <authorList>
            <person name="Riley R."/>
            <person name="Salamov A.A."/>
            <person name="Brown D.W."/>
            <person name="Nagy L.G."/>
            <person name="Floudas D."/>
            <person name="Held B.W."/>
            <person name="Levasseur A."/>
            <person name="Lombard V."/>
            <person name="Morin E."/>
            <person name="Otillar R."/>
            <person name="Lindquist E.A."/>
            <person name="Sun H."/>
            <person name="LaButti K.M."/>
            <person name="Schmutz J."/>
            <person name="Jabbour D."/>
            <person name="Luo H."/>
            <person name="Baker S.E."/>
            <person name="Pisabarro A.G."/>
            <person name="Walton J.D."/>
            <person name="Blanchette R.A."/>
            <person name="Henrissat B."/>
            <person name="Martin F."/>
            <person name="Cullen D."/>
            <person name="Hibbett D.S."/>
            <person name="Grigoriev I.V."/>
        </authorList>
    </citation>
    <scope>NUCLEOTIDE SEQUENCE [LARGE SCALE GENOMIC DNA]</scope>
    <source>
        <strain evidence="3">CBS 339.88</strain>
    </source>
</reference>
<feature type="region of interest" description="Disordered" evidence="1">
    <location>
        <begin position="1"/>
        <end position="41"/>
    </location>
</feature>
<evidence type="ECO:0000256" key="1">
    <source>
        <dbReference type="SAM" id="MobiDB-lite"/>
    </source>
</evidence>
<organism evidence="2 3">
    <name type="scientific">Galerina marginata (strain CBS 339.88)</name>
    <dbReference type="NCBI Taxonomy" id="685588"/>
    <lineage>
        <taxon>Eukaryota</taxon>
        <taxon>Fungi</taxon>
        <taxon>Dikarya</taxon>
        <taxon>Basidiomycota</taxon>
        <taxon>Agaricomycotina</taxon>
        <taxon>Agaricomycetes</taxon>
        <taxon>Agaricomycetidae</taxon>
        <taxon>Agaricales</taxon>
        <taxon>Agaricineae</taxon>
        <taxon>Strophariaceae</taxon>
        <taxon>Galerina</taxon>
    </lineage>
</organism>
<evidence type="ECO:0000313" key="3">
    <source>
        <dbReference type="Proteomes" id="UP000027222"/>
    </source>
</evidence>
<sequence length="291" mass="33119">MASSSAAENPPRHSPTYYPASNPHDAAANGSSPRVPRTHSNPGVVLLFKSLTLRAKLKMCKDIEDQNDERRKGSLLHAVDPQSHPEPGSETASMFTIDDDDIHRLRRSSYAAMFKDHCGMIPLPLFLNSSLLYITVNAASVPTFKANPKLDERKGNSVIDCKKLLAQLNLAELQIDMGQWVEASYNCFRFQCERDTVKSGGAYSAWWDHHFNFFNFRMDKIEYYDAWKSMELELRQEFYARPCAYDADYYARKYDIVKFSYDLKHQMQSTTTTSTPPTSSPPTETTETTDI</sequence>
<feature type="region of interest" description="Disordered" evidence="1">
    <location>
        <begin position="75"/>
        <end position="94"/>
    </location>
</feature>